<name>A0A0G1A7C7_9BACT</name>
<keyword evidence="2" id="KW-0732">Signal</keyword>
<accession>A0A0G1A7C7</accession>
<dbReference type="EMBL" id="LCDO01000005">
    <property type="protein sequence ID" value="KKS56854.1"/>
    <property type="molecule type" value="Genomic_DNA"/>
</dbReference>
<evidence type="ECO:0000313" key="3">
    <source>
        <dbReference type="EMBL" id="KKS56854.1"/>
    </source>
</evidence>
<evidence type="ECO:0000256" key="2">
    <source>
        <dbReference type="SAM" id="SignalP"/>
    </source>
</evidence>
<keyword evidence="1" id="KW-0175">Coiled coil</keyword>
<gene>
    <name evidence="3" type="ORF">UV20_C0005G0019</name>
</gene>
<protein>
    <submittedName>
        <fullName evidence="3">Uncharacterized protein</fullName>
    </submittedName>
</protein>
<dbReference type="Proteomes" id="UP000034837">
    <property type="component" value="Unassembled WGS sequence"/>
</dbReference>
<evidence type="ECO:0000313" key="4">
    <source>
        <dbReference type="Proteomes" id="UP000034837"/>
    </source>
</evidence>
<reference evidence="3 4" key="1">
    <citation type="journal article" date="2015" name="Nature">
        <title>rRNA introns, odd ribosomes, and small enigmatic genomes across a large radiation of phyla.</title>
        <authorList>
            <person name="Brown C.T."/>
            <person name="Hug L.A."/>
            <person name="Thomas B.C."/>
            <person name="Sharon I."/>
            <person name="Castelle C.J."/>
            <person name="Singh A."/>
            <person name="Wilkins M.J."/>
            <person name="Williams K.H."/>
            <person name="Banfield J.F."/>
        </authorList>
    </citation>
    <scope>NUCLEOTIDE SEQUENCE [LARGE SCALE GENOMIC DNA]</scope>
</reference>
<comment type="caution">
    <text evidence="3">The sequence shown here is derived from an EMBL/GenBank/DDBJ whole genome shotgun (WGS) entry which is preliminary data.</text>
</comment>
<feature type="chain" id="PRO_5002535755" evidence="2">
    <location>
        <begin position="21"/>
        <end position="320"/>
    </location>
</feature>
<evidence type="ECO:0000256" key="1">
    <source>
        <dbReference type="SAM" id="Coils"/>
    </source>
</evidence>
<organism evidence="3 4">
    <name type="scientific">Candidatus Magasanikbacteria bacterium GW2011_GWA2_42_32</name>
    <dbReference type="NCBI Taxonomy" id="1619039"/>
    <lineage>
        <taxon>Bacteria</taxon>
        <taxon>Candidatus Magasanikiibacteriota</taxon>
    </lineage>
</organism>
<proteinExistence type="predicted"/>
<dbReference type="AlphaFoldDB" id="A0A0G1A7C7"/>
<feature type="signal peptide" evidence="2">
    <location>
        <begin position="1"/>
        <end position="20"/>
    </location>
</feature>
<sequence>MKRMLILLLVLGLWTTQVQAQQLPFSATDVVGDTSAAVGMSRHAFDMSDGANKKVEDLKGRISDLEKVKAELQKAKEALETANSGNQTLIQRMATVARLEKELPELKEDLKRALLVSEDRFGTQLGQIADTLGRSIDTTNQEIKALKLRVEGLVTRLKTVENEVDTLKSANTILDKRLGTVEDKAGVNLIPQFYFSWVPAGLAWLVGTELFLPTKTDWMIALHGNVGGVMTGSQPLLGSVGVGALKHRGERWQWGFGMDTTFTDTSLPGVISLMPTVGGLAKYKVWRVELIGSLGLGVNFGQDKTGFGWNLALGVGLPLF</sequence>
<feature type="coiled-coil region" evidence="1">
    <location>
        <begin position="48"/>
        <end position="177"/>
    </location>
</feature>